<organism evidence="15 16">
    <name type="scientific">Arcticibacterium luteifluviistationis</name>
    <dbReference type="NCBI Taxonomy" id="1784714"/>
    <lineage>
        <taxon>Bacteria</taxon>
        <taxon>Pseudomonadati</taxon>
        <taxon>Bacteroidota</taxon>
        <taxon>Cytophagia</taxon>
        <taxon>Cytophagales</taxon>
        <taxon>Leadbetterellaceae</taxon>
        <taxon>Arcticibacterium</taxon>
    </lineage>
</organism>
<feature type="domain" description="Acyl-CoA oxidase/dehydrogenase middle" evidence="12">
    <location>
        <begin position="279"/>
        <end position="387"/>
    </location>
</feature>
<evidence type="ECO:0000256" key="2">
    <source>
        <dbReference type="ARBA" id="ARBA00004275"/>
    </source>
</evidence>
<comment type="cofactor">
    <cofactor evidence="1">
        <name>FAD</name>
        <dbReference type="ChEBI" id="CHEBI:57692"/>
    </cofactor>
</comment>
<accession>A0A2Z4GIE6</accession>
<dbReference type="AlphaFoldDB" id="A0A2Z4GIE6"/>
<dbReference type="InterPro" id="IPR055060">
    <property type="entry name" value="ACOX_C_alpha1"/>
</dbReference>
<dbReference type="PANTHER" id="PTHR10909">
    <property type="entry name" value="ELECTRON TRANSPORT OXIDOREDUCTASE"/>
    <property type="match status" value="1"/>
</dbReference>
<dbReference type="EMBL" id="CP029480">
    <property type="protein sequence ID" value="AWW00614.1"/>
    <property type="molecule type" value="Genomic_DNA"/>
</dbReference>
<dbReference type="SUPFAM" id="SSF56645">
    <property type="entry name" value="Acyl-CoA dehydrogenase NM domain-like"/>
    <property type="match status" value="1"/>
</dbReference>
<protein>
    <recommendedName>
        <fullName evidence="4">acyl-CoA oxidase</fullName>
        <ecNumber evidence="4">1.3.3.6</ecNumber>
    </recommendedName>
</protein>
<dbReference type="GO" id="GO:0033540">
    <property type="term" value="P:fatty acid beta-oxidation using acyl-CoA oxidase"/>
    <property type="evidence" value="ECO:0007669"/>
    <property type="project" value="TreeGrafter"/>
</dbReference>
<dbReference type="EC" id="1.3.3.6" evidence="4"/>
<name>A0A2Z4GIE6_9BACT</name>
<dbReference type="FunFam" id="1.20.140.10:FF:000010">
    <property type="entry name" value="Acyl-coenzyme A oxidase"/>
    <property type="match status" value="1"/>
</dbReference>
<evidence type="ECO:0000256" key="8">
    <source>
        <dbReference type="ARBA" id="ARBA00023002"/>
    </source>
</evidence>
<dbReference type="InterPro" id="IPR009100">
    <property type="entry name" value="AcylCoA_DH/oxidase_NM_dom_sf"/>
</dbReference>
<keyword evidence="8" id="KW-0560">Oxidoreductase</keyword>
<evidence type="ECO:0000256" key="1">
    <source>
        <dbReference type="ARBA" id="ARBA00001974"/>
    </source>
</evidence>
<comment type="similarity">
    <text evidence="3">Belongs to the acyl-CoA oxidase family.</text>
</comment>
<feature type="domain" description="Acyl-CoA oxidase C-alpha1" evidence="14">
    <location>
        <begin position="423"/>
        <end position="577"/>
    </location>
</feature>
<evidence type="ECO:0000313" key="16">
    <source>
        <dbReference type="Proteomes" id="UP000249873"/>
    </source>
</evidence>
<dbReference type="InterPro" id="IPR006091">
    <property type="entry name" value="Acyl-CoA_Oxase/DH_mid-dom"/>
</dbReference>
<evidence type="ECO:0000259" key="12">
    <source>
        <dbReference type="Pfam" id="PF02770"/>
    </source>
</evidence>
<dbReference type="Gene3D" id="1.20.140.10">
    <property type="entry name" value="Butyryl-CoA Dehydrogenase, subunit A, domain 3"/>
    <property type="match status" value="2"/>
</dbReference>
<dbReference type="OrthoDB" id="1144545at2"/>
<dbReference type="InterPro" id="IPR013786">
    <property type="entry name" value="AcylCoA_DH/ox_N"/>
</dbReference>
<dbReference type="RefSeq" id="WP_111373980.1">
    <property type="nucleotide sequence ID" value="NZ_CP029480.1"/>
</dbReference>
<evidence type="ECO:0000256" key="6">
    <source>
        <dbReference type="ARBA" id="ARBA00022827"/>
    </source>
</evidence>
<dbReference type="InterPro" id="IPR036250">
    <property type="entry name" value="AcylCo_DH-like_C"/>
</dbReference>
<comment type="subcellular location">
    <subcellularLocation>
        <location evidence="2">Peroxisome</location>
    </subcellularLocation>
</comment>
<dbReference type="GO" id="GO:0055088">
    <property type="term" value="P:lipid homeostasis"/>
    <property type="evidence" value="ECO:0007669"/>
    <property type="project" value="TreeGrafter"/>
</dbReference>
<keyword evidence="5" id="KW-0285">Flavoprotein</keyword>
<dbReference type="GO" id="GO:0071949">
    <property type="term" value="F:FAD binding"/>
    <property type="evidence" value="ECO:0007669"/>
    <property type="project" value="InterPro"/>
</dbReference>
<dbReference type="Gene3D" id="1.10.540.10">
    <property type="entry name" value="Acyl-CoA dehydrogenase/oxidase, N-terminal domain"/>
    <property type="match status" value="1"/>
</dbReference>
<dbReference type="InterPro" id="IPR012258">
    <property type="entry name" value="Acyl-CoA_oxidase"/>
</dbReference>
<proteinExistence type="inferred from homology"/>
<dbReference type="SUPFAM" id="SSF47203">
    <property type="entry name" value="Acyl-CoA dehydrogenase C-terminal domain-like"/>
    <property type="match status" value="2"/>
</dbReference>
<evidence type="ECO:0000256" key="4">
    <source>
        <dbReference type="ARBA" id="ARBA00012870"/>
    </source>
</evidence>
<keyword evidence="9" id="KW-0443">Lipid metabolism</keyword>
<gene>
    <name evidence="15" type="ORF">DJ013_21460</name>
</gene>
<dbReference type="KEGG" id="als:DJ013_21460"/>
<dbReference type="GO" id="GO:0003997">
    <property type="term" value="F:acyl-CoA oxidase activity"/>
    <property type="evidence" value="ECO:0007669"/>
    <property type="project" value="UniProtKB-EC"/>
</dbReference>
<dbReference type="InterPro" id="IPR046373">
    <property type="entry name" value="Acyl-CoA_Oxase/DH_mid-dom_sf"/>
</dbReference>
<keyword evidence="6" id="KW-0274">FAD</keyword>
<dbReference type="PIRSF" id="PIRSF000168">
    <property type="entry name" value="Acyl-CoA_oxidase"/>
    <property type="match status" value="1"/>
</dbReference>
<dbReference type="GO" id="GO:0005504">
    <property type="term" value="F:fatty acid binding"/>
    <property type="evidence" value="ECO:0007669"/>
    <property type="project" value="TreeGrafter"/>
</dbReference>
<sequence>MHYSPGINSLLPLFYVGWADSVLSPSEMKIIRQHVDAMDFLSFADKKQLIKWTDQSNPPSEETYKEWLADIHAGAMKLDLDKKLSLVQLGINIAKNTSKSDDNQIWDSPKVKASIEGLEMALGVDNQLSKVAFYTTIKPEDDTQIEDIAGFDTKKIQAILDGKFAEHKNRTKKLIMDPFFEIPYDLREKDALRNLILKQCKELGKQGFGALAFPEEYGGENSPGASTAVFETMALGNISLLIKFGVQFGLFGGAVLQLGTKKHHDKYLTETGSLGLAGCFAMTETGHGSNVRDLETTATYNPEDQTITIHSPTHTAGKEYIGNALHSKMAAVFTQLKVGEQNHGIHAILVPLRDEKHQELPGITVKDNGYKMGLNGVDNGRIWFDQVKVPVENLLDKYGGIDAEGNYQSSIKKESKRFFTMLGALVGGRVSVALGSNTAAKKALDIAIKYALKRRQFDSLNETTETLILDYPSHQKRLFPLVAKSYALSFALESLRDKFIEQYNHTDKREVETLAAGLKSYASWHATATIQECREACGGKGYLAENEFADLKADTDIFTTFEGDNHVLLQLVAKALLTDFKQEFNDGGFMAVARHVMKRVGTSVTDLNPITVRNTNAEHILSYDFLDSAFEFRQQKLLFTLSDRMRNFLKKKLHPSEIFLRVQNHMITLALAQVEQYIYKEFKAKVRAMPKDAEKDALETMLKTYSLDAILRDNGWFLENDFLTGEKSKAIRRVQNSLYRKIRPLAASYVDAFGIPKVLRRAEIVKEV</sequence>
<dbReference type="InterPro" id="IPR037069">
    <property type="entry name" value="AcylCoA_DH/ox_N_sf"/>
</dbReference>
<keyword evidence="10" id="KW-0576">Peroxisome</keyword>
<dbReference type="Gene3D" id="2.40.110.10">
    <property type="entry name" value="Butyryl-CoA Dehydrogenase, subunit A, domain 2"/>
    <property type="match status" value="1"/>
</dbReference>
<evidence type="ECO:0000256" key="9">
    <source>
        <dbReference type="ARBA" id="ARBA00023098"/>
    </source>
</evidence>
<reference evidence="15 16" key="1">
    <citation type="submission" date="2018-05" db="EMBL/GenBank/DDBJ databases">
        <title>Complete genome sequence of Arcticibacterium luteifluviistationis SM1504T, a cytophagaceae bacterium isolated from Arctic surface seawater.</title>
        <authorList>
            <person name="Li Y."/>
            <person name="Qin Q.-L."/>
        </authorList>
    </citation>
    <scope>NUCLEOTIDE SEQUENCE [LARGE SCALE GENOMIC DNA]</scope>
    <source>
        <strain evidence="15 16">SM1504</strain>
    </source>
</reference>
<dbReference type="Pfam" id="PF02770">
    <property type="entry name" value="Acyl-CoA_dh_M"/>
    <property type="match status" value="1"/>
</dbReference>
<feature type="domain" description="Acyl-CoA oxidase C-terminal" evidence="11">
    <location>
        <begin position="626"/>
        <end position="756"/>
    </location>
</feature>
<dbReference type="Pfam" id="PF02771">
    <property type="entry name" value="Acyl-CoA_dh_N"/>
    <property type="match status" value="1"/>
</dbReference>
<dbReference type="Pfam" id="PF22924">
    <property type="entry name" value="ACOX_C_alpha1"/>
    <property type="match status" value="1"/>
</dbReference>
<evidence type="ECO:0000259" key="14">
    <source>
        <dbReference type="Pfam" id="PF22924"/>
    </source>
</evidence>
<evidence type="ECO:0000256" key="7">
    <source>
        <dbReference type="ARBA" id="ARBA00022832"/>
    </source>
</evidence>
<feature type="domain" description="Acyl-CoA dehydrogenase/oxidase N-terminal" evidence="13">
    <location>
        <begin position="200"/>
        <end position="270"/>
    </location>
</feature>
<dbReference type="FunFam" id="1.20.140.10:FF:000007">
    <property type="entry name" value="Acyl-coenzyme A oxidase"/>
    <property type="match status" value="1"/>
</dbReference>
<evidence type="ECO:0000259" key="11">
    <source>
        <dbReference type="Pfam" id="PF01756"/>
    </source>
</evidence>
<keyword evidence="7" id="KW-0276">Fatty acid metabolism</keyword>
<evidence type="ECO:0000256" key="5">
    <source>
        <dbReference type="ARBA" id="ARBA00022630"/>
    </source>
</evidence>
<dbReference type="InterPro" id="IPR002655">
    <property type="entry name" value="Acyl-CoA_oxidase_C"/>
</dbReference>
<dbReference type="FunFam" id="2.40.110.10:FF:000005">
    <property type="entry name" value="Acyl-coenzyme A oxidase"/>
    <property type="match status" value="1"/>
</dbReference>
<keyword evidence="16" id="KW-1185">Reference proteome</keyword>
<evidence type="ECO:0000259" key="13">
    <source>
        <dbReference type="Pfam" id="PF02771"/>
    </source>
</evidence>
<dbReference type="Pfam" id="PF01756">
    <property type="entry name" value="ACOX"/>
    <property type="match status" value="1"/>
</dbReference>
<evidence type="ECO:0000256" key="3">
    <source>
        <dbReference type="ARBA" id="ARBA00006288"/>
    </source>
</evidence>
<evidence type="ECO:0000256" key="10">
    <source>
        <dbReference type="ARBA" id="ARBA00023140"/>
    </source>
</evidence>
<evidence type="ECO:0000313" key="15">
    <source>
        <dbReference type="EMBL" id="AWW00614.1"/>
    </source>
</evidence>
<dbReference type="Proteomes" id="UP000249873">
    <property type="component" value="Chromosome"/>
</dbReference>